<evidence type="ECO:0000313" key="1">
    <source>
        <dbReference type="EMBL" id="BBO83925.1"/>
    </source>
</evidence>
<gene>
    <name evidence="1" type="ORF">DSCO28_44910</name>
</gene>
<protein>
    <submittedName>
        <fullName evidence="1">Uncharacterized protein</fullName>
    </submittedName>
</protein>
<dbReference type="EMBL" id="AP021876">
    <property type="protein sequence ID" value="BBO83925.1"/>
    <property type="molecule type" value="Genomic_DNA"/>
</dbReference>
<organism evidence="1 2">
    <name type="scientific">Desulfosarcina ovata subsp. sediminis</name>
    <dbReference type="NCBI Taxonomy" id="885957"/>
    <lineage>
        <taxon>Bacteria</taxon>
        <taxon>Pseudomonadati</taxon>
        <taxon>Thermodesulfobacteriota</taxon>
        <taxon>Desulfobacteria</taxon>
        <taxon>Desulfobacterales</taxon>
        <taxon>Desulfosarcinaceae</taxon>
        <taxon>Desulfosarcina</taxon>
    </lineage>
</organism>
<dbReference type="RefSeq" id="WP_155324015.1">
    <property type="nucleotide sequence ID" value="NZ_AP021876.1"/>
</dbReference>
<dbReference type="Proteomes" id="UP000425960">
    <property type="component" value="Chromosome"/>
</dbReference>
<sequence>MTKKWKFLYYQVRDALTQNAFEYTTGKEKKVESPLPGHPSSDLVASVLDKLLENIEIKIKK</sequence>
<proteinExistence type="predicted"/>
<dbReference type="KEGG" id="dov:DSCO28_44910"/>
<accession>A0A5K7ZUL5</accession>
<name>A0A5K7ZUL5_9BACT</name>
<reference evidence="1 2" key="1">
    <citation type="submission" date="2019-11" db="EMBL/GenBank/DDBJ databases">
        <title>Comparative genomics of hydrocarbon-degrading Desulfosarcina strains.</title>
        <authorList>
            <person name="Watanabe M."/>
            <person name="Kojima H."/>
            <person name="Fukui M."/>
        </authorList>
    </citation>
    <scope>NUCLEOTIDE SEQUENCE [LARGE SCALE GENOMIC DNA]</scope>
    <source>
        <strain evidence="1 2">28bB2T</strain>
    </source>
</reference>
<dbReference type="AlphaFoldDB" id="A0A5K7ZUL5"/>
<evidence type="ECO:0000313" key="2">
    <source>
        <dbReference type="Proteomes" id="UP000425960"/>
    </source>
</evidence>